<proteinExistence type="predicted"/>
<gene>
    <name evidence="3" type="ORF">GCM10012284_19580</name>
</gene>
<evidence type="ECO:0000313" key="4">
    <source>
        <dbReference type="Proteomes" id="UP000656042"/>
    </source>
</evidence>
<feature type="domain" description="DUF1206" evidence="2">
    <location>
        <begin position="211"/>
        <end position="279"/>
    </location>
</feature>
<feature type="transmembrane region" description="Helical" evidence="1">
    <location>
        <begin position="76"/>
        <end position="97"/>
    </location>
</feature>
<feature type="transmembrane region" description="Helical" evidence="1">
    <location>
        <begin position="253"/>
        <end position="274"/>
    </location>
</feature>
<organism evidence="3 4">
    <name type="scientific">Mangrovihabitans endophyticus</name>
    <dbReference type="NCBI Taxonomy" id="1751298"/>
    <lineage>
        <taxon>Bacteria</taxon>
        <taxon>Bacillati</taxon>
        <taxon>Actinomycetota</taxon>
        <taxon>Actinomycetes</taxon>
        <taxon>Micromonosporales</taxon>
        <taxon>Micromonosporaceae</taxon>
        <taxon>Mangrovihabitans</taxon>
    </lineage>
</organism>
<keyword evidence="1" id="KW-0812">Transmembrane</keyword>
<feature type="domain" description="DUF1206" evidence="2">
    <location>
        <begin position="34"/>
        <end position="101"/>
    </location>
</feature>
<dbReference type="Proteomes" id="UP000656042">
    <property type="component" value="Unassembled WGS sequence"/>
</dbReference>
<protein>
    <submittedName>
        <fullName evidence="3">Membrane protein</fullName>
    </submittedName>
</protein>
<accession>A0A8J3FNL7</accession>
<keyword evidence="1" id="KW-0472">Membrane</keyword>
<dbReference type="InterPro" id="IPR009597">
    <property type="entry name" value="DUF1206"/>
</dbReference>
<keyword evidence="1" id="KW-1133">Transmembrane helix</keyword>
<evidence type="ECO:0000259" key="2">
    <source>
        <dbReference type="Pfam" id="PF06724"/>
    </source>
</evidence>
<reference evidence="3" key="1">
    <citation type="journal article" date="2014" name="Int. J. Syst. Evol. Microbiol.">
        <title>Complete genome sequence of Corynebacterium casei LMG S-19264T (=DSM 44701T), isolated from a smear-ripened cheese.</title>
        <authorList>
            <consortium name="US DOE Joint Genome Institute (JGI-PGF)"/>
            <person name="Walter F."/>
            <person name="Albersmeier A."/>
            <person name="Kalinowski J."/>
            <person name="Ruckert C."/>
        </authorList>
    </citation>
    <scope>NUCLEOTIDE SEQUENCE</scope>
    <source>
        <strain evidence="3">CGMCC 4.7299</strain>
    </source>
</reference>
<feature type="transmembrane region" description="Helical" evidence="1">
    <location>
        <begin position="162"/>
        <end position="183"/>
    </location>
</feature>
<evidence type="ECO:0000313" key="3">
    <source>
        <dbReference type="EMBL" id="GGK85418.1"/>
    </source>
</evidence>
<name>A0A8J3FNL7_9ACTN</name>
<dbReference type="EMBL" id="BMMX01000005">
    <property type="protein sequence ID" value="GGK85418.1"/>
    <property type="molecule type" value="Genomic_DNA"/>
</dbReference>
<feature type="transmembrane region" description="Helical" evidence="1">
    <location>
        <begin position="212"/>
        <end position="233"/>
    </location>
</feature>
<feature type="domain" description="DUF1206" evidence="2">
    <location>
        <begin position="119"/>
        <end position="184"/>
    </location>
</feature>
<evidence type="ECO:0000256" key="1">
    <source>
        <dbReference type="SAM" id="Phobius"/>
    </source>
</evidence>
<reference evidence="3" key="2">
    <citation type="submission" date="2020-09" db="EMBL/GenBank/DDBJ databases">
        <authorList>
            <person name="Sun Q."/>
            <person name="Zhou Y."/>
        </authorList>
    </citation>
    <scope>NUCLEOTIDE SEQUENCE</scope>
    <source>
        <strain evidence="3">CGMCC 4.7299</strain>
    </source>
</reference>
<sequence length="281" mass="29622">MPPVTYVGMSATSQARSTASRAANSKPLEYLARAGFVAYGVIHLLLAWLVLQVAFGSSSSEGDQSGALRTLAQQPAGGFLLVLIAIGMIALALWQAFEAVVGESGPRGKAAAAERFISVCRTVMYGYFAYLAIKVLSGSSTSQASKSEQTTSTIMDNTGGRWLIGVVGLVVAGVGIGLVVYGLKKKFEEHLNIGQMSASVRRTVRRLGMTGYSAKGVAYGIAGVLVVSAAVTYDPDKARGLDAALKTLAGNDWGPWLLALIALGFLAHGVYCFFQVRYRKV</sequence>
<dbReference type="AlphaFoldDB" id="A0A8J3FNL7"/>
<dbReference type="Pfam" id="PF06724">
    <property type="entry name" value="DUF1206"/>
    <property type="match status" value="3"/>
</dbReference>
<keyword evidence="4" id="KW-1185">Reference proteome</keyword>
<feature type="transmembrane region" description="Helical" evidence="1">
    <location>
        <begin position="36"/>
        <end position="55"/>
    </location>
</feature>
<comment type="caution">
    <text evidence="3">The sequence shown here is derived from an EMBL/GenBank/DDBJ whole genome shotgun (WGS) entry which is preliminary data.</text>
</comment>